<dbReference type="KEGG" id="dfa:DFA_02261"/>
<dbReference type="Proteomes" id="UP000007797">
    <property type="component" value="Unassembled WGS sequence"/>
</dbReference>
<dbReference type="InterPro" id="IPR051052">
    <property type="entry name" value="Diverse_substrate_MTase"/>
</dbReference>
<dbReference type="EMBL" id="GL883016">
    <property type="protein sequence ID" value="EGG19018.1"/>
    <property type="molecule type" value="Genomic_DNA"/>
</dbReference>
<reference evidence="6" key="1">
    <citation type="journal article" date="2011" name="Genome Res.">
        <title>Phylogeny-wide analysis of social amoeba genomes highlights ancient origins for complex intercellular communication.</title>
        <authorList>
            <person name="Heidel A.J."/>
            <person name="Lawal H.M."/>
            <person name="Felder M."/>
            <person name="Schilde C."/>
            <person name="Helps N.R."/>
            <person name="Tunggal B."/>
            <person name="Rivero F."/>
            <person name="John U."/>
            <person name="Schleicher M."/>
            <person name="Eichinger L."/>
            <person name="Platzer M."/>
            <person name="Noegel A.A."/>
            <person name="Schaap P."/>
            <person name="Gloeckner G."/>
        </authorList>
    </citation>
    <scope>NUCLEOTIDE SEQUENCE [LARGE SCALE GENOMIC DNA]</scope>
    <source>
        <strain evidence="6">SH3</strain>
    </source>
</reference>
<name>F4PYY9_CACFS</name>
<dbReference type="STRING" id="1054147.F4PYY9"/>
<dbReference type="GO" id="GO:0032259">
    <property type="term" value="P:methylation"/>
    <property type="evidence" value="ECO:0007669"/>
    <property type="project" value="UniProtKB-KW"/>
</dbReference>
<proteinExistence type="inferred from homology"/>
<evidence type="ECO:0000256" key="3">
    <source>
        <dbReference type="ARBA" id="ARBA00022679"/>
    </source>
</evidence>
<evidence type="ECO:0000256" key="2">
    <source>
        <dbReference type="ARBA" id="ARBA00022603"/>
    </source>
</evidence>
<dbReference type="PANTHER" id="PTHR44942">
    <property type="entry name" value="METHYLTRANSF_11 DOMAIN-CONTAINING PROTEIN"/>
    <property type="match status" value="1"/>
</dbReference>
<feature type="domain" description="Methyltransferase type 11" evidence="4">
    <location>
        <begin position="64"/>
        <end position="165"/>
    </location>
</feature>
<protein>
    <recommendedName>
        <fullName evidence="4">Methyltransferase type 11 domain-containing protein</fullName>
    </recommendedName>
</protein>
<dbReference type="InterPro" id="IPR013216">
    <property type="entry name" value="Methyltransf_11"/>
</dbReference>
<evidence type="ECO:0000256" key="1">
    <source>
        <dbReference type="ARBA" id="ARBA00008361"/>
    </source>
</evidence>
<dbReference type="Gene3D" id="3.40.50.150">
    <property type="entry name" value="Vaccinia Virus protein VP39"/>
    <property type="match status" value="1"/>
</dbReference>
<dbReference type="CDD" id="cd02440">
    <property type="entry name" value="AdoMet_MTases"/>
    <property type="match status" value="1"/>
</dbReference>
<keyword evidence="3" id="KW-0808">Transferase</keyword>
<accession>F4PYY9</accession>
<gene>
    <name evidence="5" type="ORF">DFA_02261</name>
</gene>
<dbReference type="GeneID" id="14871225"/>
<sequence>MSSSLQPGVHKTALGFQNNSAQTYVKGRPSLPLETIDFIKNKFNLKENNIIVDLASVLKLQQKGTGKFTELLFGYGGFNNITCVEPSADFRDACSQILQSIIDNTEDQDTREKKQFKVLDGTAISIPLADNSVDALFASQAFHWFANDDAIKEMVRVLKPGAPLILVWCEADLSNPMVKATTDIYRVKYANLDDPNPQFRSYEWIKVFEQPSEQTKSLINLPLGSDKTFKMNHHLTRDTLLARIYSISFISLLSDDRKQELKKDILNVIDTLKDYKDKESFDCPYRVEIYFTTKK</sequence>
<dbReference type="OMA" id="WRATFDT"/>
<dbReference type="PANTHER" id="PTHR44942:SF4">
    <property type="entry name" value="METHYLTRANSFERASE TYPE 11 DOMAIN-CONTAINING PROTEIN"/>
    <property type="match status" value="1"/>
</dbReference>
<comment type="similarity">
    <text evidence="1">Belongs to the methyltransferase superfamily.</text>
</comment>
<dbReference type="OrthoDB" id="15219at2759"/>
<dbReference type="GO" id="GO:0008757">
    <property type="term" value="F:S-adenosylmethionine-dependent methyltransferase activity"/>
    <property type="evidence" value="ECO:0007669"/>
    <property type="project" value="InterPro"/>
</dbReference>
<evidence type="ECO:0000313" key="5">
    <source>
        <dbReference type="EMBL" id="EGG19018.1"/>
    </source>
</evidence>
<evidence type="ECO:0000313" key="6">
    <source>
        <dbReference type="Proteomes" id="UP000007797"/>
    </source>
</evidence>
<dbReference type="InterPro" id="IPR029063">
    <property type="entry name" value="SAM-dependent_MTases_sf"/>
</dbReference>
<dbReference type="AlphaFoldDB" id="F4PYY9"/>
<keyword evidence="6" id="KW-1185">Reference proteome</keyword>
<dbReference type="RefSeq" id="XP_004366651.1">
    <property type="nucleotide sequence ID" value="XM_004366594.1"/>
</dbReference>
<evidence type="ECO:0000259" key="4">
    <source>
        <dbReference type="Pfam" id="PF08241"/>
    </source>
</evidence>
<dbReference type="SUPFAM" id="SSF53335">
    <property type="entry name" value="S-adenosyl-L-methionine-dependent methyltransferases"/>
    <property type="match status" value="1"/>
</dbReference>
<dbReference type="Pfam" id="PF08241">
    <property type="entry name" value="Methyltransf_11"/>
    <property type="match status" value="1"/>
</dbReference>
<organism evidence="5 6">
    <name type="scientific">Cavenderia fasciculata</name>
    <name type="common">Slime mold</name>
    <name type="synonym">Dictyostelium fasciculatum</name>
    <dbReference type="NCBI Taxonomy" id="261658"/>
    <lineage>
        <taxon>Eukaryota</taxon>
        <taxon>Amoebozoa</taxon>
        <taxon>Evosea</taxon>
        <taxon>Eumycetozoa</taxon>
        <taxon>Dictyostelia</taxon>
        <taxon>Acytosteliales</taxon>
        <taxon>Cavenderiaceae</taxon>
        <taxon>Cavenderia</taxon>
    </lineage>
</organism>
<keyword evidence="2" id="KW-0489">Methyltransferase</keyword>